<dbReference type="InterPro" id="IPR001764">
    <property type="entry name" value="Glyco_hydro_3_N"/>
</dbReference>
<reference evidence="11" key="1">
    <citation type="journal article" date="2019" name="Int. J. Syst. Evol. Microbiol.">
        <title>The Global Catalogue of Microorganisms (GCM) 10K type strain sequencing project: providing services to taxonomists for standard genome sequencing and annotation.</title>
        <authorList>
            <consortium name="The Broad Institute Genomics Platform"/>
            <consortium name="The Broad Institute Genome Sequencing Center for Infectious Disease"/>
            <person name="Wu L."/>
            <person name="Ma J."/>
        </authorList>
    </citation>
    <scope>NUCLEOTIDE SEQUENCE [LARGE SCALE GENOMIC DNA]</scope>
    <source>
        <strain evidence="11">KCTC 42498</strain>
    </source>
</reference>
<dbReference type="SUPFAM" id="SSF52279">
    <property type="entry name" value="Beta-D-glucan exohydrolase, C-terminal domain"/>
    <property type="match status" value="1"/>
</dbReference>
<dbReference type="InterPro" id="IPR019800">
    <property type="entry name" value="Glyco_hydro_3_AS"/>
</dbReference>
<dbReference type="EMBL" id="JBHULU010000021">
    <property type="protein sequence ID" value="MFD2515143.1"/>
    <property type="molecule type" value="Genomic_DNA"/>
</dbReference>
<dbReference type="EC" id="3.2.1.52" evidence="3"/>
<evidence type="ECO:0000259" key="7">
    <source>
        <dbReference type="Pfam" id="PF00144"/>
    </source>
</evidence>
<evidence type="ECO:0000313" key="10">
    <source>
        <dbReference type="EMBL" id="MFD2515143.1"/>
    </source>
</evidence>
<protein>
    <recommendedName>
        <fullName evidence="3">beta-N-acetylhexosaminidase</fullName>
        <ecNumber evidence="3">3.2.1.52</ecNumber>
    </recommendedName>
</protein>
<evidence type="ECO:0000256" key="5">
    <source>
        <dbReference type="ARBA" id="ARBA00023295"/>
    </source>
</evidence>
<comment type="similarity">
    <text evidence="2 6">Belongs to the glycosyl hydrolase 3 family.</text>
</comment>
<dbReference type="InterPro" id="IPR036881">
    <property type="entry name" value="Glyco_hydro_3_C_sf"/>
</dbReference>
<dbReference type="SUPFAM" id="SSF51445">
    <property type="entry name" value="(Trans)glycosidases"/>
    <property type="match status" value="1"/>
</dbReference>
<dbReference type="GO" id="GO:0016787">
    <property type="term" value="F:hydrolase activity"/>
    <property type="evidence" value="ECO:0007669"/>
    <property type="project" value="UniProtKB-KW"/>
</dbReference>
<evidence type="ECO:0000256" key="3">
    <source>
        <dbReference type="ARBA" id="ARBA00012663"/>
    </source>
</evidence>
<feature type="domain" description="Beta-lactamase-related" evidence="7">
    <location>
        <begin position="573"/>
        <end position="936"/>
    </location>
</feature>
<dbReference type="PANTHER" id="PTHR30480">
    <property type="entry name" value="BETA-HEXOSAMINIDASE-RELATED"/>
    <property type="match status" value="1"/>
</dbReference>
<feature type="domain" description="Glycoside hydrolase family 3 N-terminal" evidence="8">
    <location>
        <begin position="24"/>
        <end position="338"/>
    </location>
</feature>
<feature type="domain" description="Glycoside hydrolase family 3 C-terminal" evidence="9">
    <location>
        <begin position="378"/>
        <end position="539"/>
    </location>
</feature>
<comment type="caution">
    <text evidence="10">The sequence shown here is derived from an EMBL/GenBank/DDBJ whole genome shotgun (WGS) entry which is preliminary data.</text>
</comment>
<dbReference type="Gene3D" id="3.40.50.1700">
    <property type="entry name" value="Glycoside hydrolase family 3 C-terminal domain"/>
    <property type="match status" value="1"/>
</dbReference>
<dbReference type="PROSITE" id="PS00775">
    <property type="entry name" value="GLYCOSYL_HYDROL_F3"/>
    <property type="match status" value="1"/>
</dbReference>
<keyword evidence="4 6" id="KW-0378">Hydrolase</keyword>
<keyword evidence="5 6" id="KW-0326">Glycosidase</keyword>
<keyword evidence="11" id="KW-1185">Reference proteome</keyword>
<dbReference type="Pfam" id="PF00933">
    <property type="entry name" value="Glyco_hydro_3"/>
    <property type="match status" value="1"/>
</dbReference>
<evidence type="ECO:0000256" key="4">
    <source>
        <dbReference type="ARBA" id="ARBA00022801"/>
    </source>
</evidence>
<dbReference type="PANTHER" id="PTHR30480:SF13">
    <property type="entry name" value="BETA-HEXOSAMINIDASE"/>
    <property type="match status" value="1"/>
</dbReference>
<gene>
    <name evidence="10" type="ORF">ACFSRY_14820</name>
</gene>
<accession>A0ABW5INW5</accession>
<dbReference type="InterPro" id="IPR036962">
    <property type="entry name" value="Glyco_hydro_3_N_sf"/>
</dbReference>
<dbReference type="InterPro" id="IPR001466">
    <property type="entry name" value="Beta-lactam-related"/>
</dbReference>
<dbReference type="Proteomes" id="UP001597544">
    <property type="component" value="Unassembled WGS sequence"/>
</dbReference>
<comment type="catalytic activity">
    <reaction evidence="1">
        <text>Hydrolysis of terminal non-reducing N-acetyl-D-hexosamine residues in N-acetyl-beta-D-hexosaminides.</text>
        <dbReference type="EC" id="3.2.1.52"/>
    </reaction>
</comment>
<evidence type="ECO:0000256" key="2">
    <source>
        <dbReference type="ARBA" id="ARBA00005336"/>
    </source>
</evidence>
<organism evidence="10 11">
    <name type="scientific">Pontibacter locisalis</name>
    <dbReference type="NCBI Taxonomy" id="1719035"/>
    <lineage>
        <taxon>Bacteria</taxon>
        <taxon>Pseudomonadati</taxon>
        <taxon>Bacteroidota</taxon>
        <taxon>Cytophagia</taxon>
        <taxon>Cytophagales</taxon>
        <taxon>Hymenobacteraceae</taxon>
        <taxon>Pontibacter</taxon>
    </lineage>
</organism>
<proteinExistence type="inferred from homology"/>
<evidence type="ECO:0000259" key="8">
    <source>
        <dbReference type="Pfam" id="PF00933"/>
    </source>
</evidence>
<dbReference type="Pfam" id="PF00144">
    <property type="entry name" value="Beta-lactamase"/>
    <property type="match status" value="1"/>
</dbReference>
<dbReference type="RefSeq" id="WP_377511214.1">
    <property type="nucleotide sequence ID" value="NZ_JBHULU010000021.1"/>
</dbReference>
<sequence length="959" mass="106844">MKPGFLDDLQSPWVDSVFNTLTPEERIAQLIMIPVYSNKDQAHIDSISNIIRTYKVGGLIFFQGGPVRQAKMTNRYQAESKVPLMVSIDAEWGLAMRLDSTIKFPYQMALGGIDDLRLIYNMGEEIARQCKRLGVHVNFAPVVDINNNANNPVIGFRSFGEDKYNVTRKALAYMHGMQDHRVLANAKHFPGHGDTDVDSHLGLPIINFSRIRLDSVELYPFRELMDSGLGSLMVAHMNIPVLDNTPNLASTLSAPIVNDLLKKELNYKGLVFTDALNMQGVAKFYPPGVVDVKALLAGNDVLLNTMDVKTTIEEVKKAIANGEITQEEIDKRVRKVLAAKQWVGLDNWEPIETEHLIEDLNNPYAQYLNRQLVEASLTLLRNKQNILPLKSLEDKRIAALAIGTDKETEFQRGLARYTEVDTFFLTPTTSISELLELKQKLQDYDLVVAGVHRLNLKAGSSNFGVTAEMNLFLKDLIRSKPTIVSIFGNVYSLAEFESLDKADAVIAAYQETPLTQDMASQIIFGGVGANGKLPVTVNSAFRLGDGLTTQGSLRLAYSMPEAVGLRTQDLAGIDSLVRQAIAEKATPGAQVLVAKDGKVIYQKSYGYHTYDNQTPVLNTDLYDLASVTKISTSLAALMKLKSEGRFDENKTLGTYLPMARGSNKEGLLYRDILTHQAGLQAWIPFWKETVKKNGRFRWRTFKDEPSRRFPIKVADNLYMHRKYAGKIYRQIMESPLNEKPGYVYSDLSFILAPKVVEAITGQEFEEYLKENIYRPIGASTLTFNPYLRYPLSRIVPTEYEPHFRRQLLHGTVHDEGAAMLGGVSGHAGLFGTANDVAKLMQLYLQDGSYGGRTYIGGNTVSAFSKCQFCEEGNYRALGFDRPAKPGAQNSNAAPSAPAESFGHSGFTGTYAWVDPVNKLVYVFLSNRVNPTRENATLSKLNTRTNVLQVVYDALEKSQN</sequence>
<dbReference type="Pfam" id="PF01915">
    <property type="entry name" value="Glyco_hydro_3_C"/>
    <property type="match status" value="1"/>
</dbReference>
<dbReference type="Gene3D" id="3.40.710.10">
    <property type="entry name" value="DD-peptidase/beta-lactamase superfamily"/>
    <property type="match status" value="1"/>
</dbReference>
<evidence type="ECO:0000313" key="11">
    <source>
        <dbReference type="Proteomes" id="UP001597544"/>
    </source>
</evidence>
<evidence type="ECO:0000256" key="1">
    <source>
        <dbReference type="ARBA" id="ARBA00001231"/>
    </source>
</evidence>
<dbReference type="InterPro" id="IPR012338">
    <property type="entry name" value="Beta-lactam/transpept-like"/>
</dbReference>
<dbReference type="SUPFAM" id="SSF56601">
    <property type="entry name" value="beta-lactamase/transpeptidase-like"/>
    <property type="match status" value="1"/>
</dbReference>
<dbReference type="Gene3D" id="3.20.20.300">
    <property type="entry name" value="Glycoside hydrolase, family 3, N-terminal domain"/>
    <property type="match status" value="1"/>
</dbReference>
<dbReference type="InterPro" id="IPR017853">
    <property type="entry name" value="GH"/>
</dbReference>
<evidence type="ECO:0000256" key="6">
    <source>
        <dbReference type="RuleBase" id="RU361161"/>
    </source>
</evidence>
<dbReference type="InterPro" id="IPR050226">
    <property type="entry name" value="NagZ_Beta-hexosaminidase"/>
</dbReference>
<dbReference type="InterPro" id="IPR002772">
    <property type="entry name" value="Glyco_hydro_3_C"/>
</dbReference>
<name>A0ABW5INW5_9BACT</name>
<evidence type="ECO:0000259" key="9">
    <source>
        <dbReference type="Pfam" id="PF01915"/>
    </source>
</evidence>